<dbReference type="EMBL" id="CAJVQC010122444">
    <property type="protein sequence ID" value="CAG8839055.1"/>
    <property type="molecule type" value="Genomic_DNA"/>
</dbReference>
<sequence>IDRLFVQYDLDLYFNDLYPDWLVEKRKNNYFNSSQIFLKMDFIYKLIRIVHFRTVIV</sequence>
<comment type="caution">
    <text evidence="1">The sequence shown here is derived from an EMBL/GenBank/DDBJ whole genome shotgun (WGS) entry which is preliminary data.</text>
</comment>
<accession>A0ACA9SI05</accession>
<evidence type="ECO:0000313" key="2">
    <source>
        <dbReference type="Proteomes" id="UP000789920"/>
    </source>
</evidence>
<gene>
    <name evidence="1" type="ORF">RPERSI_LOCUS30904</name>
</gene>
<reference evidence="1" key="1">
    <citation type="submission" date="2021-06" db="EMBL/GenBank/DDBJ databases">
        <authorList>
            <person name="Kallberg Y."/>
            <person name="Tangrot J."/>
            <person name="Rosling A."/>
        </authorList>
    </citation>
    <scope>NUCLEOTIDE SEQUENCE</scope>
    <source>
        <strain evidence="1">MA461A</strain>
    </source>
</reference>
<proteinExistence type="predicted"/>
<name>A0ACA9SI05_9GLOM</name>
<feature type="non-terminal residue" evidence="1">
    <location>
        <position position="57"/>
    </location>
</feature>
<organism evidence="1 2">
    <name type="scientific">Racocetra persica</name>
    <dbReference type="NCBI Taxonomy" id="160502"/>
    <lineage>
        <taxon>Eukaryota</taxon>
        <taxon>Fungi</taxon>
        <taxon>Fungi incertae sedis</taxon>
        <taxon>Mucoromycota</taxon>
        <taxon>Glomeromycotina</taxon>
        <taxon>Glomeromycetes</taxon>
        <taxon>Diversisporales</taxon>
        <taxon>Gigasporaceae</taxon>
        <taxon>Racocetra</taxon>
    </lineage>
</organism>
<evidence type="ECO:0000313" key="1">
    <source>
        <dbReference type="EMBL" id="CAG8839055.1"/>
    </source>
</evidence>
<protein>
    <submittedName>
        <fullName evidence="1">5304_t:CDS:1</fullName>
    </submittedName>
</protein>
<feature type="non-terminal residue" evidence="1">
    <location>
        <position position="1"/>
    </location>
</feature>
<dbReference type="Proteomes" id="UP000789920">
    <property type="component" value="Unassembled WGS sequence"/>
</dbReference>
<keyword evidence="2" id="KW-1185">Reference proteome</keyword>